<reference evidence="2 3" key="1">
    <citation type="submission" date="2020-12" db="EMBL/GenBank/DDBJ databases">
        <title>Genome sequence of clinical Mycobacterium intracellulare strains.</title>
        <authorList>
            <person name="Tateishi Y."/>
            <person name="Matsumoto S."/>
            <person name="Fukushima Y."/>
            <person name="Nakajima C."/>
            <person name="Suzuki Y."/>
        </authorList>
    </citation>
    <scope>NUCLEOTIDE SEQUENCE [LARGE SCALE GENOMIC DNA]</scope>
    <source>
        <strain evidence="2 3">M018</strain>
    </source>
</reference>
<name>A0A7R7RQM0_MYCIT</name>
<organism evidence="2 3">
    <name type="scientific">Mycobacterium intracellulare</name>
    <dbReference type="NCBI Taxonomy" id="1767"/>
    <lineage>
        <taxon>Bacteria</taxon>
        <taxon>Bacillati</taxon>
        <taxon>Actinomycetota</taxon>
        <taxon>Actinomycetes</taxon>
        <taxon>Mycobacteriales</taxon>
        <taxon>Mycobacteriaceae</taxon>
        <taxon>Mycobacterium</taxon>
        <taxon>Mycobacterium avium complex (MAC)</taxon>
    </lineage>
</organism>
<proteinExistence type="predicted"/>
<evidence type="ECO:0000256" key="1">
    <source>
        <dbReference type="SAM" id="Phobius"/>
    </source>
</evidence>
<dbReference type="EMBL" id="AP024255">
    <property type="protein sequence ID" value="BCP01282.1"/>
    <property type="molecule type" value="Genomic_DNA"/>
</dbReference>
<feature type="transmembrane region" description="Helical" evidence="1">
    <location>
        <begin position="37"/>
        <end position="55"/>
    </location>
</feature>
<dbReference type="GeneID" id="77300566"/>
<protein>
    <submittedName>
        <fullName evidence="2">Uncharacterized protein</fullName>
    </submittedName>
</protein>
<dbReference type="Proteomes" id="UP000595205">
    <property type="component" value="Chromosome"/>
</dbReference>
<gene>
    <name evidence="2" type="ORF">MINTM018_40510</name>
</gene>
<feature type="transmembrane region" description="Helical" evidence="1">
    <location>
        <begin position="6"/>
        <end position="25"/>
    </location>
</feature>
<keyword evidence="1" id="KW-1133">Transmembrane helix</keyword>
<dbReference type="AlphaFoldDB" id="A0A7R7RQM0"/>
<evidence type="ECO:0000313" key="2">
    <source>
        <dbReference type="EMBL" id="BCP01282.1"/>
    </source>
</evidence>
<dbReference type="RefSeq" id="WP_014380879.1">
    <property type="nucleotide sequence ID" value="NZ_AP024241.1"/>
</dbReference>
<sequence>MKARGIATVVFGAAALLLVLLYVFATEANSRIPGDSLVAWSVLLIVPALAVVLVVKPVVDAHFAVVEVATVIATMPGRRAPRVLRRRCRGHPESSPNLSSLTDPRQGCAVAGLLA</sequence>
<evidence type="ECO:0000313" key="3">
    <source>
        <dbReference type="Proteomes" id="UP000595205"/>
    </source>
</evidence>
<keyword evidence="1" id="KW-0472">Membrane</keyword>
<keyword evidence="1" id="KW-0812">Transmembrane</keyword>
<accession>A0A7R7RQM0</accession>